<feature type="region of interest" description="Disordered" evidence="1">
    <location>
        <begin position="1"/>
        <end position="92"/>
    </location>
</feature>
<sequence>MNDDKTQTEPSNDPLEGIDLDSITLYPDEEEGTQDGDQAATSEGEDTTTDNDTTTEGSEGGGQPDGEDDKEGETTKVDQTPHLEYEDENGAKQKVTVEAYKKVMADSTSNYQRAQELDKELKGLKGDGKPTRLQELQARTVRLIQGASPDNYALLQQIDQLDPQFIETLPPEAKEAAYELRADYRNLRQEGTKAQARKVEEHLGFVRESWAKMTEGDEVTSFPGAVDHENAIFEKMTELAKKGIMEDPRRVYHMIVGPDALKKQKESFDQTLNSRVTEEVEKVLAARTAEDKTNDAAAAAGGRGGKPSKPDLNASANINDLEDAVAAELKSMLLS</sequence>
<reference evidence="2" key="1">
    <citation type="submission" date="2020-03" db="EMBL/GenBank/DDBJ databases">
        <title>The deep terrestrial virosphere.</title>
        <authorList>
            <person name="Holmfeldt K."/>
            <person name="Nilsson E."/>
            <person name="Simone D."/>
            <person name="Lopez-Fernandez M."/>
            <person name="Wu X."/>
            <person name="de Brujin I."/>
            <person name="Lundin D."/>
            <person name="Andersson A."/>
            <person name="Bertilsson S."/>
            <person name="Dopson M."/>
        </authorList>
    </citation>
    <scope>NUCLEOTIDE SEQUENCE</scope>
    <source>
        <strain evidence="2">TM448A01077</strain>
        <strain evidence="3">TM448B00749</strain>
    </source>
</reference>
<feature type="compositionally biased region" description="Basic and acidic residues" evidence="1">
    <location>
        <begin position="72"/>
        <end position="84"/>
    </location>
</feature>
<dbReference type="EMBL" id="MT144097">
    <property type="protein sequence ID" value="QJA48698.1"/>
    <property type="molecule type" value="Genomic_DNA"/>
</dbReference>
<evidence type="ECO:0000313" key="3">
    <source>
        <dbReference type="EMBL" id="QJH96511.1"/>
    </source>
</evidence>
<gene>
    <name evidence="2" type="ORF">TM448A01077_0013</name>
    <name evidence="3" type="ORF">TM448B00749_0003</name>
</gene>
<name>A0A6H1ZMG1_9ZZZZ</name>
<dbReference type="EMBL" id="MT144654">
    <property type="protein sequence ID" value="QJH96511.1"/>
    <property type="molecule type" value="Genomic_DNA"/>
</dbReference>
<feature type="region of interest" description="Disordered" evidence="1">
    <location>
        <begin position="289"/>
        <end position="315"/>
    </location>
</feature>
<protein>
    <submittedName>
        <fullName evidence="2">Uncharacterized protein</fullName>
    </submittedName>
</protein>
<accession>A0A6H1ZMG1</accession>
<dbReference type="AlphaFoldDB" id="A0A6H1ZMG1"/>
<organism evidence="2">
    <name type="scientific">viral metagenome</name>
    <dbReference type="NCBI Taxonomy" id="1070528"/>
    <lineage>
        <taxon>unclassified sequences</taxon>
        <taxon>metagenomes</taxon>
        <taxon>organismal metagenomes</taxon>
    </lineage>
</organism>
<proteinExistence type="predicted"/>
<evidence type="ECO:0000313" key="2">
    <source>
        <dbReference type="EMBL" id="QJA48698.1"/>
    </source>
</evidence>
<evidence type="ECO:0000256" key="1">
    <source>
        <dbReference type="SAM" id="MobiDB-lite"/>
    </source>
</evidence>